<dbReference type="EMBL" id="NUYN01000014">
    <property type="protein sequence ID" value="PFN26846.1"/>
    <property type="molecule type" value="Genomic_DNA"/>
</dbReference>
<dbReference type="Pfam" id="PF05504">
    <property type="entry name" value="Spore_GerAC"/>
    <property type="match status" value="1"/>
</dbReference>
<dbReference type="InterPro" id="IPR046953">
    <property type="entry name" value="Spore_GerAC-like_C"/>
</dbReference>
<dbReference type="InterPro" id="IPR057336">
    <property type="entry name" value="GerAC_N"/>
</dbReference>
<keyword evidence="5" id="KW-0472">Membrane</keyword>
<protein>
    <submittedName>
        <fullName evidence="10">Spore gernimation protein GerLC</fullName>
    </submittedName>
</protein>
<sequence>MVEMKHLLKMMIVTALVGFMSGCSELEEIEERGFVVGAAYDIVKEKKSNPIMKGTYQMVLPSKLTPQGAQSNGGSKNYINVSAKADSVFEQIRIIAKKISRSLFFPHIQVIIFSKELLSNPYVLQNTLDVYIRDHEMRRNIRLFVSEKNAEAILKQSAKPENLPAQYIDMLAEHPPKNAQMIEAVRIGEVQGKMIANRSFALPILVLTKQGVQMEGAALFRGKDNKCVGSLNGEQTLGMNYIIGKKIGGFFTIRKKDQLITYEIHKMHRKIKVSTANAIKPKFDIHLSLEGTLAELHFNDHKQVMGEKKLREDISKEMEKRIQKSIKLVQKKYKVDVLALGEVYKRHNYKEWKKISKNWDQGENYFSNAEITVHVHPTIEHSGSALPKRVK</sequence>
<dbReference type="PANTHER" id="PTHR35789:SF1">
    <property type="entry name" value="SPORE GERMINATION PROTEIN B3"/>
    <property type="match status" value="1"/>
</dbReference>
<dbReference type="InterPro" id="IPR008844">
    <property type="entry name" value="Spore_GerAC-like"/>
</dbReference>
<feature type="domain" description="Spore germination protein N-terminal" evidence="9">
    <location>
        <begin position="27"/>
        <end position="205"/>
    </location>
</feature>
<name>A0A2B1KRY0_BACCE</name>
<dbReference type="PROSITE" id="PS51257">
    <property type="entry name" value="PROKAR_LIPOPROTEIN"/>
    <property type="match status" value="1"/>
</dbReference>
<evidence type="ECO:0000256" key="6">
    <source>
        <dbReference type="ARBA" id="ARBA00023139"/>
    </source>
</evidence>
<evidence type="ECO:0000313" key="10">
    <source>
        <dbReference type="EMBL" id="PFN26846.1"/>
    </source>
</evidence>
<dbReference type="NCBIfam" id="TIGR02887">
    <property type="entry name" value="spore_ger_x_C"/>
    <property type="match status" value="1"/>
</dbReference>
<dbReference type="InterPro" id="IPR038501">
    <property type="entry name" value="Spore_GerAC_C_sf"/>
</dbReference>
<organism evidence="10 11">
    <name type="scientific">Bacillus cereus</name>
    <dbReference type="NCBI Taxonomy" id="1396"/>
    <lineage>
        <taxon>Bacteria</taxon>
        <taxon>Bacillati</taxon>
        <taxon>Bacillota</taxon>
        <taxon>Bacilli</taxon>
        <taxon>Bacillales</taxon>
        <taxon>Bacillaceae</taxon>
        <taxon>Bacillus</taxon>
        <taxon>Bacillus cereus group</taxon>
    </lineage>
</organism>
<evidence type="ECO:0000256" key="7">
    <source>
        <dbReference type="ARBA" id="ARBA00023288"/>
    </source>
</evidence>
<feature type="domain" description="Spore germination GerAC-like C-terminal" evidence="8">
    <location>
        <begin position="215"/>
        <end position="383"/>
    </location>
</feature>
<dbReference type="Gene3D" id="6.20.190.10">
    <property type="entry name" value="Nutrient germinant receptor protein C, domain 1"/>
    <property type="match status" value="1"/>
</dbReference>
<keyword evidence="7" id="KW-0449">Lipoprotein</keyword>
<gene>
    <name evidence="10" type="ORF">COJ50_10390</name>
</gene>
<evidence type="ECO:0000256" key="3">
    <source>
        <dbReference type="ARBA" id="ARBA00022544"/>
    </source>
</evidence>
<dbReference type="Proteomes" id="UP000225182">
    <property type="component" value="Unassembled WGS sequence"/>
</dbReference>
<comment type="caution">
    <text evidence="10">The sequence shown here is derived from an EMBL/GenBank/DDBJ whole genome shotgun (WGS) entry which is preliminary data.</text>
</comment>
<reference evidence="10 11" key="1">
    <citation type="submission" date="2017-09" db="EMBL/GenBank/DDBJ databases">
        <title>Large-scale bioinformatics analysis of Bacillus genomes uncovers conserved roles of natural products in bacterial physiology.</title>
        <authorList>
            <consortium name="Agbiome Team Llc"/>
            <person name="Bleich R.M."/>
            <person name="Grubbs K.J."/>
            <person name="Santa Maria K.C."/>
            <person name="Allen S.E."/>
            <person name="Farag S."/>
            <person name="Shank E.A."/>
            <person name="Bowers A."/>
        </authorList>
    </citation>
    <scope>NUCLEOTIDE SEQUENCE [LARGE SCALE GENOMIC DNA]</scope>
    <source>
        <strain evidence="10 11">AFS076905</strain>
    </source>
</reference>
<evidence type="ECO:0000259" key="9">
    <source>
        <dbReference type="Pfam" id="PF25198"/>
    </source>
</evidence>
<dbReference type="GO" id="GO:0016020">
    <property type="term" value="C:membrane"/>
    <property type="evidence" value="ECO:0007669"/>
    <property type="project" value="UniProtKB-SubCell"/>
</dbReference>
<comment type="subcellular location">
    <subcellularLocation>
        <location evidence="1">Membrane</location>
        <topology evidence="1">Lipid-anchor</topology>
    </subcellularLocation>
</comment>
<comment type="similarity">
    <text evidence="2">Belongs to the GerABKC lipoprotein family.</text>
</comment>
<dbReference type="PANTHER" id="PTHR35789">
    <property type="entry name" value="SPORE GERMINATION PROTEIN B3"/>
    <property type="match status" value="1"/>
</dbReference>
<keyword evidence="6" id="KW-0564">Palmitate</keyword>
<evidence type="ECO:0000256" key="4">
    <source>
        <dbReference type="ARBA" id="ARBA00022729"/>
    </source>
</evidence>
<proteinExistence type="inferred from homology"/>
<evidence type="ECO:0000256" key="1">
    <source>
        <dbReference type="ARBA" id="ARBA00004635"/>
    </source>
</evidence>
<keyword evidence="3" id="KW-0309">Germination</keyword>
<dbReference type="Gene3D" id="3.30.300.210">
    <property type="entry name" value="Nutrient germinant receptor protein C, domain 3"/>
    <property type="match status" value="1"/>
</dbReference>
<dbReference type="GO" id="GO:0009847">
    <property type="term" value="P:spore germination"/>
    <property type="evidence" value="ECO:0007669"/>
    <property type="project" value="InterPro"/>
</dbReference>
<evidence type="ECO:0000256" key="2">
    <source>
        <dbReference type="ARBA" id="ARBA00007886"/>
    </source>
</evidence>
<keyword evidence="4" id="KW-0732">Signal</keyword>
<evidence type="ECO:0000259" key="8">
    <source>
        <dbReference type="Pfam" id="PF05504"/>
    </source>
</evidence>
<evidence type="ECO:0000313" key="11">
    <source>
        <dbReference type="Proteomes" id="UP000225182"/>
    </source>
</evidence>
<accession>A0A2B1KRY0</accession>
<evidence type="ECO:0000256" key="5">
    <source>
        <dbReference type="ARBA" id="ARBA00023136"/>
    </source>
</evidence>
<dbReference type="Pfam" id="PF25198">
    <property type="entry name" value="Spore_GerAC_N"/>
    <property type="match status" value="1"/>
</dbReference>
<dbReference type="AlphaFoldDB" id="A0A2B1KRY0"/>